<evidence type="ECO:0000256" key="4">
    <source>
        <dbReference type="ARBA" id="ARBA00022614"/>
    </source>
</evidence>
<dbReference type="SUPFAM" id="SSF74924">
    <property type="entry name" value="Cap-Gly domain"/>
    <property type="match status" value="1"/>
</dbReference>
<evidence type="ECO:0000256" key="1">
    <source>
        <dbReference type="ARBA" id="ARBA00004496"/>
    </source>
</evidence>
<dbReference type="Gene3D" id="2.30.30.190">
    <property type="entry name" value="CAP Gly-rich-like domain"/>
    <property type="match status" value="1"/>
</dbReference>
<comment type="similarity">
    <text evidence="2">Belongs to the TBCE family.</text>
</comment>
<dbReference type="InterPro" id="IPR044079">
    <property type="entry name" value="Ubl_TBCE"/>
</dbReference>
<keyword evidence="5" id="KW-0677">Repeat</keyword>
<evidence type="ECO:0000256" key="3">
    <source>
        <dbReference type="ARBA" id="ARBA00022490"/>
    </source>
</evidence>
<accession>A0ABM1FKX9</accession>
<feature type="domain" description="CAP-Gly" evidence="7">
    <location>
        <begin position="46"/>
        <end position="89"/>
    </location>
</feature>
<dbReference type="CDD" id="cd17044">
    <property type="entry name" value="Ubl_TBCE"/>
    <property type="match status" value="1"/>
</dbReference>
<dbReference type="InterPro" id="IPR032675">
    <property type="entry name" value="LRR_dom_sf"/>
</dbReference>
<dbReference type="RefSeq" id="XP_015058399.1">
    <property type="nucleotide sequence ID" value="XM_015202913.2"/>
</dbReference>
<keyword evidence="4" id="KW-0433">Leucine-rich repeat</keyword>
<dbReference type="PROSITE" id="PS00845">
    <property type="entry name" value="CAP_GLY_1"/>
    <property type="match status" value="1"/>
</dbReference>
<evidence type="ECO:0000256" key="6">
    <source>
        <dbReference type="ARBA" id="ARBA00023186"/>
    </source>
</evidence>
<dbReference type="GeneID" id="107004632"/>
<name>A0ABM1FKX9_SOLPN</name>
<reference evidence="9" key="2">
    <citation type="submission" date="2025-08" db="UniProtKB">
        <authorList>
            <consortium name="RefSeq"/>
        </authorList>
    </citation>
    <scope>IDENTIFICATION</scope>
</reference>
<dbReference type="InterPro" id="IPR001611">
    <property type="entry name" value="Leu-rich_rpt"/>
</dbReference>
<gene>
    <name evidence="9" type="primary">LOC107004632</name>
</gene>
<evidence type="ECO:0000313" key="8">
    <source>
        <dbReference type="Proteomes" id="UP000694930"/>
    </source>
</evidence>
<dbReference type="InterPro" id="IPR029071">
    <property type="entry name" value="Ubiquitin-like_domsf"/>
</dbReference>
<dbReference type="PANTHER" id="PTHR18849">
    <property type="entry name" value="LEUCINE RICH REPEAT PROTEIN"/>
    <property type="match status" value="1"/>
</dbReference>
<comment type="subcellular location">
    <subcellularLocation>
        <location evidence="1">Cytoplasm</location>
    </subcellularLocation>
</comment>
<keyword evidence="6" id="KW-0143">Chaperone</keyword>
<dbReference type="SUPFAM" id="SSF54236">
    <property type="entry name" value="Ubiquitin-like"/>
    <property type="match status" value="1"/>
</dbReference>
<dbReference type="PROSITE" id="PS50245">
    <property type="entry name" value="CAP_GLY_2"/>
    <property type="match status" value="1"/>
</dbReference>
<dbReference type="Gene3D" id="3.10.20.90">
    <property type="entry name" value="Phosphatidylinositol 3-kinase Catalytic Subunit, Chain A, domain 1"/>
    <property type="match status" value="1"/>
</dbReference>
<dbReference type="PROSITE" id="PS51450">
    <property type="entry name" value="LRR"/>
    <property type="match status" value="3"/>
</dbReference>
<dbReference type="InterPro" id="IPR036859">
    <property type="entry name" value="CAP-Gly_dom_sf"/>
</dbReference>
<protein>
    <submittedName>
        <fullName evidence="9">Tubulin-folding cofactor E</fullName>
    </submittedName>
</protein>
<evidence type="ECO:0000313" key="9">
    <source>
        <dbReference type="RefSeq" id="XP_015058399.1"/>
    </source>
</evidence>
<proteinExistence type="inferred from homology"/>
<keyword evidence="8" id="KW-1185">Reference proteome</keyword>
<evidence type="ECO:0000256" key="5">
    <source>
        <dbReference type="ARBA" id="ARBA00022737"/>
    </source>
</evidence>
<reference evidence="8" key="1">
    <citation type="journal article" date="2014" name="Nat. Genet.">
        <title>The genome of the stress-tolerant wild tomato species Solanum pennellii.</title>
        <authorList>
            <person name="Bolger A."/>
            <person name="Scossa F."/>
            <person name="Bolger M.E."/>
            <person name="Lanz C."/>
            <person name="Maumus F."/>
            <person name="Tohge T."/>
            <person name="Quesneville H."/>
            <person name="Alseekh S."/>
            <person name="Sorensen I."/>
            <person name="Lichtenstein G."/>
            <person name="Fich E.A."/>
            <person name="Conte M."/>
            <person name="Keller H."/>
            <person name="Schneeberger K."/>
            <person name="Schwacke R."/>
            <person name="Ofner I."/>
            <person name="Vrebalov J."/>
            <person name="Xu Y."/>
            <person name="Osorio S."/>
            <person name="Aflitos S.A."/>
            <person name="Schijlen E."/>
            <person name="Jimenez-Gomez J.M."/>
            <person name="Ryngajllo M."/>
            <person name="Kimura S."/>
            <person name="Kumar R."/>
            <person name="Koenig D."/>
            <person name="Headland L.R."/>
            <person name="Maloof J.N."/>
            <person name="Sinha N."/>
            <person name="van Ham R.C."/>
            <person name="Lankhorst R.K."/>
            <person name="Mao L."/>
            <person name="Vogel A."/>
            <person name="Arsova B."/>
            <person name="Panstruga R."/>
            <person name="Fei Z."/>
            <person name="Rose J.K."/>
            <person name="Zamir D."/>
            <person name="Carrari F."/>
            <person name="Giovannoni J.J."/>
            <person name="Weigel D."/>
            <person name="Usadel B."/>
            <person name="Fernie A.R."/>
        </authorList>
    </citation>
    <scope>NUCLEOTIDE SEQUENCE [LARGE SCALE GENOMIC DNA]</scope>
    <source>
        <strain evidence="8">cv. LA0716</strain>
    </source>
</reference>
<dbReference type="Proteomes" id="UP000694930">
    <property type="component" value="Chromosome 11"/>
</dbReference>
<dbReference type="InterPro" id="IPR000938">
    <property type="entry name" value="CAP-Gly_domain"/>
</dbReference>
<dbReference type="PANTHER" id="PTHR18849:SF0">
    <property type="entry name" value="CILIA- AND FLAGELLA-ASSOCIATED PROTEIN 410-RELATED"/>
    <property type="match status" value="1"/>
</dbReference>
<sequence length="553" mass="61361">MQSSLDTEKPISSGSISGSDSVGFLIGQRVHFVGDTRRIGTVKYVGAVEGYGGIWVGVDWYNGDGKHDGSHNGVRYFEAQGPKSASFVRPHNLSSGFPLLKALELRYHGESTKEEEDEMYVLSASNKRVTIELLGKDKIQNKLSQFEELTSASLAYLGVSSAGPPGHINTTIPRLKELDLSGNLLSDWKEIAAICKELPALVTLNLSYNSMSHDISGMPLLNHIKVVVLNHTGIGWKQVEMLKDSIPLVEELHLMGNKLRGITPLSSDIVHGFDSLRLLNLENNLIAAWDEILKLSQLKRLEQLFLNNNCISHIWYPDHNPLSEPPNSLELLRESFRPFQNLRCLLVGGNKIEDFSSIDTLNLFPNLLDIRLSENPIADPRKGGVPRFVLIARLEKVEILNGSQVSPRERKDSEIRYVRLVMSKCQDPEEIKKLHPRFVELKKFHGIEYEKAATGATGPQKLSSSLISITLKCVAASIGEKVPLTKKLPATITVGKLKILCESFFKIKSVKPKLFIQEEGSPLPTLLDDDMASLIDFGVGNGSIILVEEECQR</sequence>
<evidence type="ECO:0000256" key="2">
    <source>
        <dbReference type="ARBA" id="ARBA00006286"/>
    </source>
</evidence>
<dbReference type="SMART" id="SM01052">
    <property type="entry name" value="CAP_GLY"/>
    <property type="match status" value="1"/>
</dbReference>
<organism evidence="8 9">
    <name type="scientific">Solanum pennellii</name>
    <name type="common">Tomato</name>
    <name type="synonym">Lycopersicon pennellii</name>
    <dbReference type="NCBI Taxonomy" id="28526"/>
    <lineage>
        <taxon>Eukaryota</taxon>
        <taxon>Viridiplantae</taxon>
        <taxon>Streptophyta</taxon>
        <taxon>Embryophyta</taxon>
        <taxon>Tracheophyta</taxon>
        <taxon>Spermatophyta</taxon>
        <taxon>Magnoliopsida</taxon>
        <taxon>eudicotyledons</taxon>
        <taxon>Gunneridae</taxon>
        <taxon>Pentapetalae</taxon>
        <taxon>asterids</taxon>
        <taxon>lamiids</taxon>
        <taxon>Solanales</taxon>
        <taxon>Solanaceae</taxon>
        <taxon>Solanoideae</taxon>
        <taxon>Solaneae</taxon>
        <taxon>Solanum</taxon>
        <taxon>Solanum subgen. Lycopersicon</taxon>
    </lineage>
</organism>
<dbReference type="Gene3D" id="3.80.10.10">
    <property type="entry name" value="Ribonuclease Inhibitor"/>
    <property type="match status" value="3"/>
</dbReference>
<dbReference type="Pfam" id="PF01302">
    <property type="entry name" value="CAP_GLY"/>
    <property type="match status" value="1"/>
</dbReference>
<keyword evidence="3" id="KW-0963">Cytoplasm</keyword>
<dbReference type="SUPFAM" id="SSF52058">
    <property type="entry name" value="L domain-like"/>
    <property type="match status" value="1"/>
</dbReference>
<evidence type="ECO:0000259" key="7">
    <source>
        <dbReference type="PROSITE" id="PS50245"/>
    </source>
</evidence>